<dbReference type="EMBL" id="FMAI01000045">
    <property type="protein sequence ID" value="SCB55575.1"/>
    <property type="molecule type" value="Genomic_DNA"/>
</dbReference>
<dbReference type="AlphaFoldDB" id="A0A1C3XTP5"/>
<name>A0A1C3XTP5_9BRAD</name>
<dbReference type="Proteomes" id="UP000199184">
    <property type="component" value="Unassembled WGS sequence"/>
</dbReference>
<evidence type="ECO:0008006" key="3">
    <source>
        <dbReference type="Google" id="ProtNLM"/>
    </source>
</evidence>
<dbReference type="RefSeq" id="WP_091967192.1">
    <property type="nucleotide sequence ID" value="NZ_FMAI01000045.1"/>
</dbReference>
<reference evidence="2" key="1">
    <citation type="submission" date="2016-08" db="EMBL/GenBank/DDBJ databases">
        <authorList>
            <person name="Varghese N."/>
            <person name="Submissions Spin"/>
        </authorList>
    </citation>
    <scope>NUCLEOTIDE SEQUENCE [LARGE SCALE GENOMIC DNA]</scope>
    <source>
        <strain evidence="2">ERR11</strain>
    </source>
</reference>
<accession>A0A1C3XTP5</accession>
<sequence length="93" mass="9921">MAKQTLNVTVTYPAAGKPFQDKDAVPTETLASLKARVLTKFGLNEGEESGNLITYVLFKGKERLEDLSVTLQILAGDAGALSLKLSQQIVQGA</sequence>
<organism evidence="1 2">
    <name type="scientific">Bradyrhizobium shewense</name>
    <dbReference type="NCBI Taxonomy" id="1761772"/>
    <lineage>
        <taxon>Bacteria</taxon>
        <taxon>Pseudomonadati</taxon>
        <taxon>Pseudomonadota</taxon>
        <taxon>Alphaproteobacteria</taxon>
        <taxon>Hyphomicrobiales</taxon>
        <taxon>Nitrobacteraceae</taxon>
        <taxon>Bradyrhizobium</taxon>
    </lineage>
</organism>
<proteinExistence type="predicted"/>
<gene>
    <name evidence="1" type="ORF">GA0061098_104521</name>
</gene>
<evidence type="ECO:0000313" key="2">
    <source>
        <dbReference type="Proteomes" id="UP000199184"/>
    </source>
</evidence>
<keyword evidence="2" id="KW-1185">Reference proteome</keyword>
<evidence type="ECO:0000313" key="1">
    <source>
        <dbReference type="EMBL" id="SCB55575.1"/>
    </source>
</evidence>
<protein>
    <recommendedName>
        <fullName evidence="3">Ubiquitin-like domain-containing protein</fullName>
    </recommendedName>
</protein>